<feature type="region of interest" description="Disordered" evidence="1">
    <location>
        <begin position="74"/>
        <end position="103"/>
    </location>
</feature>
<dbReference type="Proteomes" id="UP000797356">
    <property type="component" value="Chromosome 6"/>
</dbReference>
<organism evidence="2 3">
    <name type="scientific">Cocos nucifera</name>
    <name type="common">Coconut palm</name>
    <dbReference type="NCBI Taxonomy" id="13894"/>
    <lineage>
        <taxon>Eukaryota</taxon>
        <taxon>Viridiplantae</taxon>
        <taxon>Streptophyta</taxon>
        <taxon>Embryophyta</taxon>
        <taxon>Tracheophyta</taxon>
        <taxon>Spermatophyta</taxon>
        <taxon>Magnoliopsida</taxon>
        <taxon>Liliopsida</taxon>
        <taxon>Arecaceae</taxon>
        <taxon>Arecoideae</taxon>
        <taxon>Cocoseae</taxon>
        <taxon>Attaleinae</taxon>
        <taxon>Cocos</taxon>
    </lineage>
</organism>
<sequence length="103" mass="11066">MSGGKALARPPEDAIAGGGGSCSKRARFDRCFSGLEFKMDSGPLKELDPEKLKKEIKRWAKAVVAYARQLSAGFGSSRDRQLSGSFGSLRDSRSDSQRGGRPS</sequence>
<reference evidence="2" key="1">
    <citation type="journal article" date="2017" name="Gigascience">
        <title>The genome draft of coconut (Cocos nucifera).</title>
        <authorList>
            <person name="Xiao Y."/>
            <person name="Xu P."/>
            <person name="Fan H."/>
            <person name="Baudouin L."/>
            <person name="Xia W."/>
            <person name="Bocs S."/>
            <person name="Xu J."/>
            <person name="Li Q."/>
            <person name="Guo A."/>
            <person name="Zhou L."/>
            <person name="Li J."/>
            <person name="Wu Y."/>
            <person name="Ma Z."/>
            <person name="Armero A."/>
            <person name="Issali A.E."/>
            <person name="Liu N."/>
            <person name="Peng M."/>
            <person name="Yang Y."/>
        </authorList>
    </citation>
    <scope>NUCLEOTIDE SEQUENCE</scope>
    <source>
        <tissue evidence="2">Spear leaf of Hainan Tall coconut</tissue>
    </source>
</reference>
<evidence type="ECO:0000313" key="3">
    <source>
        <dbReference type="Proteomes" id="UP000797356"/>
    </source>
</evidence>
<comment type="caution">
    <text evidence="2">The sequence shown here is derived from an EMBL/GenBank/DDBJ whole genome shotgun (WGS) entry which is preliminary data.</text>
</comment>
<proteinExistence type="predicted"/>
<dbReference type="EMBL" id="CM017877">
    <property type="protein sequence ID" value="KAG1346398.1"/>
    <property type="molecule type" value="Genomic_DNA"/>
</dbReference>
<dbReference type="PANTHER" id="PTHR36484:SF2">
    <property type="entry name" value="OS01G0558700 PROTEIN"/>
    <property type="match status" value="1"/>
</dbReference>
<keyword evidence="3" id="KW-1185">Reference proteome</keyword>
<accession>A0A8K0I9V3</accession>
<evidence type="ECO:0000256" key="1">
    <source>
        <dbReference type="SAM" id="MobiDB-lite"/>
    </source>
</evidence>
<feature type="compositionally biased region" description="Basic and acidic residues" evidence="1">
    <location>
        <begin position="90"/>
        <end position="103"/>
    </location>
</feature>
<dbReference type="AlphaFoldDB" id="A0A8K0I9V3"/>
<evidence type="ECO:0000313" key="2">
    <source>
        <dbReference type="EMBL" id="KAG1346398.1"/>
    </source>
</evidence>
<gene>
    <name evidence="2" type="ORF">COCNU_06G002270</name>
</gene>
<name>A0A8K0I9V3_COCNU</name>
<protein>
    <submittedName>
        <fullName evidence="2">Uncharacterized protein</fullName>
    </submittedName>
</protein>
<dbReference type="PANTHER" id="PTHR36484">
    <property type="entry name" value="OS01G0558700 PROTEIN"/>
    <property type="match status" value="1"/>
</dbReference>
<feature type="region of interest" description="Disordered" evidence="1">
    <location>
        <begin position="1"/>
        <end position="25"/>
    </location>
</feature>
<reference evidence="2" key="2">
    <citation type="submission" date="2019-07" db="EMBL/GenBank/DDBJ databases">
        <authorList>
            <person name="Yang Y."/>
            <person name="Bocs S."/>
            <person name="Baudouin L."/>
        </authorList>
    </citation>
    <scope>NUCLEOTIDE SEQUENCE</scope>
    <source>
        <tissue evidence="2">Spear leaf of Hainan Tall coconut</tissue>
    </source>
</reference>
<dbReference type="OrthoDB" id="640098at2759"/>